<dbReference type="InterPro" id="IPR013087">
    <property type="entry name" value="Znf_C2H2_type"/>
</dbReference>
<dbReference type="RefSeq" id="WP_200272289.1">
    <property type="nucleotide sequence ID" value="NZ_JAENIJ010000027.1"/>
</dbReference>
<reference evidence="2" key="1">
    <citation type="submission" date="2021-01" db="EMBL/GenBank/DDBJ databases">
        <title>Modified the classification status of verrucomicrobia.</title>
        <authorList>
            <person name="Feng X."/>
        </authorList>
    </citation>
    <scope>NUCLEOTIDE SEQUENCE</scope>
    <source>
        <strain evidence="2">KCTC 22041</strain>
    </source>
</reference>
<accession>A0A934VS13</accession>
<dbReference type="Gene3D" id="1.10.30.50">
    <property type="match status" value="1"/>
</dbReference>
<comment type="caution">
    <text evidence="2">The sequence shown here is derived from an EMBL/GenBank/DDBJ whole genome shotgun (WGS) entry which is preliminary data.</text>
</comment>
<keyword evidence="3" id="KW-1185">Reference proteome</keyword>
<sequence length="362" mass="41382">MLFNYRYVSHPIETFQVWLDHLVKSVWCRNDGAPYSIDLLHPDLKGVILDIYNTEEDTTKGKTGDWLYGPVQRIDALFQIKLDTLQRTQVGNWYDHNNDIEALCGNDPKKIPGTYADLRAINADLEKELKDFCKSLFTDVIHLKAVTRRTAEIDSHYDAFVTVNDEGKCPYCGYGDIKGLCHSKREAYDHFLPKGTYPFNSVNFRNLAPMCHECNSSYKLQKDPVRHIDPLHIAKTSTRRKAFYSYATASSDISIDIAFITTDIAKLDKTDISLTITASGRDEEVESWKDVFGIEERYKAKCCAKNDGMAWLSRVVEEYENYGLTRQKMLEAELRAAQSKPWNDVNFLKGPFLVACQKAGLI</sequence>
<dbReference type="EMBL" id="JAENIJ010000027">
    <property type="protein sequence ID" value="MBK1883791.1"/>
    <property type="molecule type" value="Genomic_DNA"/>
</dbReference>
<dbReference type="AlphaFoldDB" id="A0A934VS13"/>
<evidence type="ECO:0000259" key="1">
    <source>
        <dbReference type="PROSITE" id="PS00028"/>
    </source>
</evidence>
<evidence type="ECO:0000313" key="2">
    <source>
        <dbReference type="EMBL" id="MBK1883791.1"/>
    </source>
</evidence>
<protein>
    <recommendedName>
        <fullName evidence="1">C2H2-type domain-containing protein</fullName>
    </recommendedName>
</protein>
<dbReference type="PROSITE" id="PS00028">
    <property type="entry name" value="ZINC_FINGER_C2H2_1"/>
    <property type="match status" value="1"/>
</dbReference>
<proteinExistence type="predicted"/>
<name>A0A934VS13_9BACT</name>
<feature type="domain" description="C2H2-type" evidence="1">
    <location>
        <begin position="211"/>
        <end position="232"/>
    </location>
</feature>
<gene>
    <name evidence="2" type="ORF">JIN85_15340</name>
</gene>
<evidence type="ECO:0000313" key="3">
    <source>
        <dbReference type="Proteomes" id="UP000603141"/>
    </source>
</evidence>
<dbReference type="Proteomes" id="UP000603141">
    <property type="component" value="Unassembled WGS sequence"/>
</dbReference>
<organism evidence="2 3">
    <name type="scientific">Luteolibacter pohnpeiensis</name>
    <dbReference type="NCBI Taxonomy" id="454153"/>
    <lineage>
        <taxon>Bacteria</taxon>
        <taxon>Pseudomonadati</taxon>
        <taxon>Verrucomicrobiota</taxon>
        <taxon>Verrucomicrobiia</taxon>
        <taxon>Verrucomicrobiales</taxon>
        <taxon>Verrucomicrobiaceae</taxon>
        <taxon>Luteolibacter</taxon>
    </lineage>
</organism>